<keyword evidence="6" id="KW-0249">Electron transport</keyword>
<evidence type="ECO:0000259" key="11">
    <source>
        <dbReference type="PROSITE" id="PS51007"/>
    </source>
</evidence>
<feature type="binding site" description="covalent" evidence="8">
    <location>
        <position position="44"/>
    </location>
    <ligand>
        <name>heme c</name>
        <dbReference type="ChEBI" id="CHEBI:61717"/>
        <label>1</label>
    </ligand>
</feature>
<dbReference type="InterPro" id="IPR009056">
    <property type="entry name" value="Cyt_c-like_dom"/>
</dbReference>
<dbReference type="InterPro" id="IPR050597">
    <property type="entry name" value="Cytochrome_c_Oxidase_Subunit"/>
</dbReference>
<keyword evidence="10" id="KW-0732">Signal</keyword>
<protein>
    <recommendedName>
        <fullName evidence="11">Cytochrome c domain-containing protein</fullName>
    </recommendedName>
</protein>
<dbReference type="GO" id="GO:0005506">
    <property type="term" value="F:iron ion binding"/>
    <property type="evidence" value="ECO:0007669"/>
    <property type="project" value="InterPro"/>
</dbReference>
<gene>
    <name evidence="12" type="ORF">A9404_09340</name>
</gene>
<proteinExistence type="predicted"/>
<feature type="binding site" description="axial binding residue" evidence="9">
    <location>
        <position position="45"/>
    </location>
    <ligand>
        <name>heme c</name>
        <dbReference type="ChEBI" id="CHEBI:61717"/>
        <label>1</label>
    </ligand>
    <ligandPart>
        <name>Fe</name>
        <dbReference type="ChEBI" id="CHEBI:18248"/>
    </ligandPart>
</feature>
<dbReference type="GO" id="GO:0020037">
    <property type="term" value="F:heme binding"/>
    <property type="evidence" value="ECO:0007669"/>
    <property type="project" value="InterPro"/>
</dbReference>
<feature type="binding site" description="axial binding residue" evidence="9">
    <location>
        <position position="84"/>
    </location>
    <ligand>
        <name>heme c</name>
        <dbReference type="ChEBI" id="CHEBI:61717"/>
        <label>1</label>
    </ligand>
    <ligandPart>
        <name>Fe</name>
        <dbReference type="ChEBI" id="CHEBI:18248"/>
    </ligandPart>
</feature>
<name>A0A191ZI71_9GAMM</name>
<evidence type="ECO:0000313" key="12">
    <source>
        <dbReference type="EMBL" id="ANJ67565.1"/>
    </source>
</evidence>
<evidence type="ECO:0000256" key="9">
    <source>
        <dbReference type="PIRSR" id="PIRSR000005-2"/>
    </source>
</evidence>
<keyword evidence="3 8" id="KW-0349">Heme</keyword>
<dbReference type="AlphaFoldDB" id="A0A191ZI71"/>
<feature type="chain" id="PRO_5008250425" description="Cytochrome c domain-containing protein" evidence="10">
    <location>
        <begin position="28"/>
        <end position="207"/>
    </location>
</feature>
<feature type="binding site" description="covalent" evidence="8">
    <location>
        <position position="137"/>
    </location>
    <ligand>
        <name>heme c</name>
        <dbReference type="ChEBI" id="CHEBI:61717"/>
        <label>2</label>
    </ligand>
</feature>
<feature type="signal peptide" evidence="10">
    <location>
        <begin position="1"/>
        <end position="27"/>
    </location>
</feature>
<feature type="binding site" description="axial binding residue" evidence="9">
    <location>
        <position position="184"/>
    </location>
    <ligand>
        <name>heme c</name>
        <dbReference type="ChEBI" id="CHEBI:61717"/>
        <label>2</label>
    </ligand>
    <ligandPart>
        <name>Fe</name>
        <dbReference type="ChEBI" id="CHEBI:18248"/>
    </ligandPart>
</feature>
<dbReference type="InterPro" id="IPR008168">
    <property type="entry name" value="Cyt_C_IC"/>
</dbReference>
<feature type="binding site" description="axial binding residue" evidence="9">
    <location>
        <position position="141"/>
    </location>
    <ligand>
        <name>heme c</name>
        <dbReference type="ChEBI" id="CHEBI:61717"/>
        <label>2</label>
    </ligand>
    <ligandPart>
        <name>Fe</name>
        <dbReference type="ChEBI" id="CHEBI:18248"/>
    </ligandPart>
</feature>
<dbReference type="KEGG" id="haz:A9404_09340"/>
<evidence type="ECO:0000256" key="5">
    <source>
        <dbReference type="ARBA" id="ARBA00022764"/>
    </source>
</evidence>
<dbReference type="PANTHER" id="PTHR33751">
    <property type="entry name" value="CBB3-TYPE CYTOCHROME C OXIDASE SUBUNIT FIXP"/>
    <property type="match status" value="1"/>
</dbReference>
<evidence type="ECO:0000256" key="7">
    <source>
        <dbReference type="ARBA" id="ARBA00023004"/>
    </source>
</evidence>
<evidence type="ECO:0000256" key="6">
    <source>
        <dbReference type="ARBA" id="ARBA00022982"/>
    </source>
</evidence>
<organism evidence="12 13">
    <name type="scientific">Halothiobacillus diazotrophicus</name>
    <dbReference type="NCBI Taxonomy" id="1860122"/>
    <lineage>
        <taxon>Bacteria</taxon>
        <taxon>Pseudomonadati</taxon>
        <taxon>Pseudomonadota</taxon>
        <taxon>Gammaproteobacteria</taxon>
        <taxon>Chromatiales</taxon>
        <taxon>Halothiobacillaceae</taxon>
        <taxon>Halothiobacillus</taxon>
    </lineage>
</organism>
<evidence type="ECO:0000256" key="2">
    <source>
        <dbReference type="ARBA" id="ARBA00022448"/>
    </source>
</evidence>
<evidence type="ECO:0000256" key="3">
    <source>
        <dbReference type="ARBA" id="ARBA00022617"/>
    </source>
</evidence>
<keyword evidence="7 9" id="KW-0408">Iron</keyword>
<evidence type="ECO:0000256" key="4">
    <source>
        <dbReference type="ARBA" id="ARBA00022723"/>
    </source>
</evidence>
<dbReference type="PANTHER" id="PTHR33751:SF9">
    <property type="entry name" value="CYTOCHROME C4"/>
    <property type="match status" value="1"/>
</dbReference>
<accession>A0A191ZI71</accession>
<comment type="PTM">
    <text evidence="8">Binds 2 heme c groups covalently per subunit.</text>
</comment>
<evidence type="ECO:0000256" key="8">
    <source>
        <dbReference type="PIRSR" id="PIRSR000005-1"/>
    </source>
</evidence>
<dbReference type="PRINTS" id="PR00605">
    <property type="entry name" value="CYTCHROMECIC"/>
</dbReference>
<dbReference type="Pfam" id="PF00034">
    <property type="entry name" value="Cytochrom_C"/>
    <property type="match status" value="2"/>
</dbReference>
<dbReference type="EMBL" id="CP016027">
    <property type="protein sequence ID" value="ANJ67565.1"/>
    <property type="molecule type" value="Genomic_DNA"/>
</dbReference>
<dbReference type="Gene3D" id="1.10.760.10">
    <property type="entry name" value="Cytochrome c-like domain"/>
    <property type="match status" value="2"/>
</dbReference>
<dbReference type="GO" id="GO:0042597">
    <property type="term" value="C:periplasmic space"/>
    <property type="evidence" value="ECO:0007669"/>
    <property type="project" value="UniProtKB-SubCell"/>
</dbReference>
<dbReference type="SUPFAM" id="SSF46626">
    <property type="entry name" value="Cytochrome c"/>
    <property type="match status" value="2"/>
</dbReference>
<dbReference type="PROSITE" id="PS51007">
    <property type="entry name" value="CYTC"/>
    <property type="match status" value="2"/>
</dbReference>
<feature type="binding site" description="covalent" evidence="8">
    <location>
        <position position="140"/>
    </location>
    <ligand>
        <name>heme c</name>
        <dbReference type="ChEBI" id="CHEBI:61717"/>
        <label>2</label>
    </ligand>
</feature>
<keyword evidence="13" id="KW-1185">Reference proteome</keyword>
<evidence type="ECO:0000256" key="1">
    <source>
        <dbReference type="ARBA" id="ARBA00004418"/>
    </source>
</evidence>
<keyword evidence="5" id="KW-0574">Periplasm</keyword>
<keyword evidence="4 9" id="KW-0479">Metal-binding</keyword>
<dbReference type="GO" id="GO:0009055">
    <property type="term" value="F:electron transfer activity"/>
    <property type="evidence" value="ECO:0007669"/>
    <property type="project" value="InterPro"/>
</dbReference>
<sequence>MQFALTHLRSAAVVLGLALLGCSAASANGDVAAGKTVSQTCAACHGADGNSAMPTFPSIAGQSASYLAEQLHAFRDGKRVNAIMGPQAKNLTDAQIADVAAYYAAQTRTVKAPATTDSIPGAHLWKFGGHGNAIAACAACHGPQGEGNQPAGFPALRGLTPQYVIESLMAYRNDQRKTEHASIMVSIASKLTDDDMKDVAQHIATFH</sequence>
<evidence type="ECO:0000313" key="13">
    <source>
        <dbReference type="Proteomes" id="UP000078596"/>
    </source>
</evidence>
<evidence type="ECO:0000256" key="10">
    <source>
        <dbReference type="SAM" id="SignalP"/>
    </source>
</evidence>
<dbReference type="PIRSF" id="PIRSF000005">
    <property type="entry name" value="Cytochrome_c4"/>
    <property type="match status" value="1"/>
</dbReference>
<feature type="domain" description="Cytochrome c" evidence="11">
    <location>
        <begin position="116"/>
        <end position="207"/>
    </location>
</feature>
<feature type="binding site" description="covalent" evidence="8">
    <location>
        <position position="41"/>
    </location>
    <ligand>
        <name>heme c</name>
        <dbReference type="ChEBI" id="CHEBI:61717"/>
        <label>1</label>
    </ligand>
</feature>
<dbReference type="InterPro" id="IPR024167">
    <property type="entry name" value="Cytochrome_c4-like"/>
</dbReference>
<keyword evidence="2" id="KW-0813">Transport</keyword>
<comment type="subcellular location">
    <subcellularLocation>
        <location evidence="1">Periplasm</location>
    </subcellularLocation>
</comment>
<dbReference type="InterPro" id="IPR036909">
    <property type="entry name" value="Cyt_c-like_dom_sf"/>
</dbReference>
<dbReference type="STRING" id="1860122.A9404_09340"/>
<reference evidence="12 13" key="1">
    <citation type="submission" date="2016-06" db="EMBL/GenBank/DDBJ databases">
        <title>Insight into the functional genes involving in sulfur oxidation in Pearl River water.</title>
        <authorList>
            <person name="Luo J."/>
            <person name="Tan X."/>
            <person name="Lin W."/>
        </authorList>
    </citation>
    <scope>NUCLEOTIDE SEQUENCE [LARGE SCALE GENOMIC DNA]</scope>
    <source>
        <strain evidence="12 13">LS2</strain>
    </source>
</reference>
<dbReference type="Proteomes" id="UP000078596">
    <property type="component" value="Chromosome"/>
</dbReference>
<feature type="domain" description="Cytochrome c" evidence="11">
    <location>
        <begin position="29"/>
        <end position="107"/>
    </location>
</feature>